<dbReference type="SUPFAM" id="SSF49899">
    <property type="entry name" value="Concanavalin A-like lectins/glucanases"/>
    <property type="match status" value="1"/>
</dbReference>
<dbReference type="KEGG" id="xya:ET471_13920"/>
<keyword evidence="6" id="KW-1185">Reference proteome</keyword>
<protein>
    <recommendedName>
        <fullName evidence="4">DUF7507 domain-containing protein</fullName>
    </recommendedName>
</protein>
<feature type="region of interest" description="Disordered" evidence="1">
    <location>
        <begin position="103"/>
        <end position="127"/>
    </location>
</feature>
<name>A0A4P6F9N5_9MICO</name>
<feature type="region of interest" description="Disordered" evidence="1">
    <location>
        <begin position="534"/>
        <end position="557"/>
    </location>
</feature>
<evidence type="ECO:0000259" key="4">
    <source>
        <dbReference type="Pfam" id="PF24346"/>
    </source>
</evidence>
<feature type="transmembrane region" description="Helical" evidence="2">
    <location>
        <begin position="564"/>
        <end position="582"/>
    </location>
</feature>
<keyword evidence="2" id="KW-0472">Membrane</keyword>
<evidence type="ECO:0000313" key="6">
    <source>
        <dbReference type="Proteomes" id="UP000292118"/>
    </source>
</evidence>
<organism evidence="5 6">
    <name type="scientific">Xylanimonas protaetiae</name>
    <dbReference type="NCBI Taxonomy" id="2509457"/>
    <lineage>
        <taxon>Bacteria</taxon>
        <taxon>Bacillati</taxon>
        <taxon>Actinomycetota</taxon>
        <taxon>Actinomycetes</taxon>
        <taxon>Micrococcales</taxon>
        <taxon>Promicromonosporaceae</taxon>
        <taxon>Xylanimonas</taxon>
    </lineage>
</organism>
<evidence type="ECO:0000256" key="3">
    <source>
        <dbReference type="SAM" id="SignalP"/>
    </source>
</evidence>
<feature type="region of interest" description="Disordered" evidence="1">
    <location>
        <begin position="64"/>
        <end position="88"/>
    </location>
</feature>
<gene>
    <name evidence="5" type="ORF">ET471_13920</name>
</gene>
<dbReference type="InterPro" id="IPR013320">
    <property type="entry name" value="ConA-like_dom_sf"/>
</dbReference>
<dbReference type="Pfam" id="PF24346">
    <property type="entry name" value="DUF7507"/>
    <property type="match status" value="1"/>
</dbReference>
<reference evidence="5 6" key="1">
    <citation type="submission" date="2019-01" db="EMBL/GenBank/DDBJ databases">
        <title>Genome sequencing of strain FW10M-9.</title>
        <authorList>
            <person name="Heo J."/>
            <person name="Kim S.-J."/>
            <person name="Kim J.-S."/>
            <person name="Hong S.-B."/>
            <person name="Kwon S.-W."/>
        </authorList>
    </citation>
    <scope>NUCLEOTIDE SEQUENCE [LARGE SCALE GENOMIC DNA]</scope>
    <source>
        <strain evidence="5 6">FW10M-9</strain>
    </source>
</reference>
<dbReference type="EMBL" id="CP035493">
    <property type="protein sequence ID" value="QAY70989.1"/>
    <property type="molecule type" value="Genomic_DNA"/>
</dbReference>
<evidence type="ECO:0000313" key="5">
    <source>
        <dbReference type="EMBL" id="QAY70989.1"/>
    </source>
</evidence>
<dbReference type="AlphaFoldDB" id="A0A4P6F9N5"/>
<evidence type="ECO:0000256" key="1">
    <source>
        <dbReference type="SAM" id="MobiDB-lite"/>
    </source>
</evidence>
<proteinExistence type="predicted"/>
<keyword evidence="3" id="KW-0732">Signal</keyword>
<feature type="compositionally biased region" description="Basic and acidic residues" evidence="1">
    <location>
        <begin position="116"/>
        <end position="126"/>
    </location>
</feature>
<accession>A0A4P6F9N5</accession>
<evidence type="ECO:0000256" key="2">
    <source>
        <dbReference type="SAM" id="Phobius"/>
    </source>
</evidence>
<dbReference type="Gene3D" id="2.60.120.200">
    <property type="match status" value="1"/>
</dbReference>
<dbReference type="OrthoDB" id="3225333at2"/>
<dbReference type="Proteomes" id="UP000292118">
    <property type="component" value="Chromosome"/>
</dbReference>
<keyword evidence="2" id="KW-1133">Transmembrane helix</keyword>
<sequence>MRLRRSIAAIAVVAAGIGVGLGTASPSTAGVINEPSPGTPQQLLKETFTGSTFTNSAFTLLGHAGLTNAPDPTPTEDPSTLDPCKPMPSASFAPKLGCDLKDDDGKALSPPLLQADARRDAPKPSEADEGFLQLTDSNHDKVGGVLYNSPLPTRGGLDITFEMYQFNSTTRGQYARGHRDAPAADGIGFFITDGTEDKQLTEPGAYGGSLGYAQKYDQWNGTWTPGVSNGYLGIGFDVLGNYIQDDTECRGSTGMKWRCTFAPGASRSPAGTEWGQNVPNTITLRGPGNGFNGYEYLTSTVVLDGDGVARTSSLGSSLLRGPSVLDEPWRTLPERLASSKRLVRIIVSPEANPLVRVFIAFDGAESTLAASTPLLSHRMTQAMPEYFKFGFTGSTGDFTDVHLIRMLEVTTLVNPPSPALTIEKSVDGKVDGYQKDEQIAYKFDVVNTGDTVLTGITIEDDLIDHGTLSPSAGVTLAPGETAQFTGHHKLTAAEIDDAQTAPQKCEFVNTAHATARFGAQEVTSVSSAASVTVAGCSEPASPPPNPGDAAGTVPLPAVGGPPSTSGGGAIAVIVALTAYLFAARRRRGTRKP</sequence>
<feature type="chain" id="PRO_5020847755" description="DUF7507 domain-containing protein" evidence="3">
    <location>
        <begin position="30"/>
        <end position="592"/>
    </location>
</feature>
<dbReference type="RefSeq" id="WP_129189256.1">
    <property type="nucleotide sequence ID" value="NZ_CP035493.1"/>
</dbReference>
<feature type="signal peptide" evidence="3">
    <location>
        <begin position="1"/>
        <end position="29"/>
    </location>
</feature>
<keyword evidence="2" id="KW-0812">Transmembrane</keyword>
<dbReference type="InterPro" id="IPR055354">
    <property type="entry name" value="DUF7507"/>
</dbReference>
<feature type="domain" description="DUF7507" evidence="4">
    <location>
        <begin position="417"/>
        <end position="518"/>
    </location>
</feature>